<dbReference type="Proteomes" id="UP001519460">
    <property type="component" value="Unassembled WGS sequence"/>
</dbReference>
<keyword evidence="2" id="KW-1185">Reference proteome</keyword>
<evidence type="ECO:0000313" key="1">
    <source>
        <dbReference type="EMBL" id="KAK7505540.1"/>
    </source>
</evidence>
<organism evidence="1 2">
    <name type="scientific">Batillaria attramentaria</name>
    <dbReference type="NCBI Taxonomy" id="370345"/>
    <lineage>
        <taxon>Eukaryota</taxon>
        <taxon>Metazoa</taxon>
        <taxon>Spiralia</taxon>
        <taxon>Lophotrochozoa</taxon>
        <taxon>Mollusca</taxon>
        <taxon>Gastropoda</taxon>
        <taxon>Caenogastropoda</taxon>
        <taxon>Sorbeoconcha</taxon>
        <taxon>Cerithioidea</taxon>
        <taxon>Batillariidae</taxon>
        <taxon>Batillaria</taxon>
    </lineage>
</organism>
<dbReference type="AlphaFoldDB" id="A0ABD0M170"/>
<reference evidence="1 2" key="1">
    <citation type="journal article" date="2023" name="Sci. Data">
        <title>Genome assembly of the Korean intertidal mud-creeper Batillaria attramentaria.</title>
        <authorList>
            <person name="Patra A.K."/>
            <person name="Ho P.T."/>
            <person name="Jun S."/>
            <person name="Lee S.J."/>
            <person name="Kim Y."/>
            <person name="Won Y.J."/>
        </authorList>
    </citation>
    <scope>NUCLEOTIDE SEQUENCE [LARGE SCALE GENOMIC DNA]</scope>
    <source>
        <strain evidence="1">Wonlab-2016</strain>
    </source>
</reference>
<proteinExistence type="predicted"/>
<name>A0ABD0M170_9CAEN</name>
<dbReference type="EMBL" id="JACVVK020000010">
    <property type="protein sequence ID" value="KAK7505540.1"/>
    <property type="molecule type" value="Genomic_DNA"/>
</dbReference>
<gene>
    <name evidence="1" type="ORF">BaRGS_00003285</name>
</gene>
<evidence type="ECO:0000313" key="2">
    <source>
        <dbReference type="Proteomes" id="UP001519460"/>
    </source>
</evidence>
<comment type="caution">
    <text evidence="1">The sequence shown here is derived from an EMBL/GenBank/DDBJ whole genome shotgun (WGS) entry which is preliminary data.</text>
</comment>
<sequence>MFLSQPPLLRARSPVVRIQQSKESLINLGSDNLATRFHVCDRSTRQRATTGSKPSTGDLRYGERESAHARCLFGYQQVADALGLISDTGRHYQASPGSAGHELETLPGHSSAWRSSETSHVQVVLRGNFISCELYTAVPRDHVIKAPFSDLCDQV</sequence>
<protein>
    <submittedName>
        <fullName evidence="1">Uncharacterized protein</fullName>
    </submittedName>
</protein>
<accession>A0ABD0M170</accession>